<evidence type="ECO:0000256" key="5">
    <source>
        <dbReference type="ARBA" id="ARBA00022857"/>
    </source>
</evidence>
<evidence type="ECO:0000259" key="8">
    <source>
        <dbReference type="Pfam" id="PF07992"/>
    </source>
</evidence>
<sequence>MTSSRSLLTADVLVVGAGGAGLACAHELLRGGLEPGRGFLVLDAEEGPGGAWRHRWPTLTMGWIDGGHDLPGYPLGDLDPELRARDVMPHYLAEYEARLGLTPEHLRRPLRVVDVGRGGGRLTVRTAEGDGGPGPVVAARTVLSATGTWTRPWWPTYPGAADFRGPQVHTATWAGAAALLGGPLETVADPHVVVVGGGTSAVQHLAELAPVAGTTWVTRSEPVFRDPAEADPVDEAARRAAVELMAERVAAGEPVGSMVSATGIPLTPEVAELRGSGVLKRHPVFRRITPTGVRWADGSEQAADAIVWATGFRPALDHLRGLGLRERGGGIRLQGTRVVREPRLHLIGYGPAAGTIGATRAARAAVREVRLAR</sequence>
<dbReference type="PANTHER" id="PTHR43098">
    <property type="entry name" value="L-ORNITHINE N(5)-MONOOXYGENASE-RELATED"/>
    <property type="match status" value="1"/>
</dbReference>
<comment type="caution">
    <text evidence="9">The sequence shown here is derived from an EMBL/GenBank/DDBJ whole genome shotgun (WGS) entry which is preliminary data.</text>
</comment>
<reference evidence="9 10" key="1">
    <citation type="submission" date="2024-09" db="EMBL/GenBank/DDBJ databases">
        <authorList>
            <person name="Sun Q."/>
            <person name="Mori K."/>
        </authorList>
    </citation>
    <scope>NUCLEOTIDE SEQUENCE [LARGE SCALE GENOMIC DNA]</scope>
    <source>
        <strain evidence="9 10">TISTR 1856</strain>
    </source>
</reference>
<dbReference type="PANTHER" id="PTHR43098:SF3">
    <property type="entry name" value="L-ORNITHINE N(5)-MONOOXYGENASE-RELATED"/>
    <property type="match status" value="1"/>
</dbReference>
<dbReference type="PROSITE" id="PS51257">
    <property type="entry name" value="PROKAR_LIPOPROTEIN"/>
    <property type="match status" value="1"/>
</dbReference>
<dbReference type="Pfam" id="PF07992">
    <property type="entry name" value="Pyr_redox_2"/>
    <property type="match status" value="1"/>
</dbReference>
<keyword evidence="5" id="KW-0521">NADP</keyword>
<evidence type="ECO:0000256" key="7">
    <source>
        <dbReference type="ARBA" id="ARBA00023033"/>
    </source>
</evidence>
<keyword evidence="3" id="KW-0285">Flavoprotein</keyword>
<dbReference type="InterPro" id="IPR036188">
    <property type="entry name" value="FAD/NAD-bd_sf"/>
</dbReference>
<dbReference type="EMBL" id="JBHMDM010000001">
    <property type="protein sequence ID" value="MFB9375444.1"/>
    <property type="molecule type" value="Genomic_DNA"/>
</dbReference>
<feature type="domain" description="FAD/NAD(P)-binding" evidence="8">
    <location>
        <begin position="11"/>
        <end position="333"/>
    </location>
</feature>
<organism evidence="9 10">
    <name type="scientific">Kineococcus gynurae</name>
    <dbReference type="NCBI Taxonomy" id="452979"/>
    <lineage>
        <taxon>Bacteria</taxon>
        <taxon>Bacillati</taxon>
        <taxon>Actinomycetota</taxon>
        <taxon>Actinomycetes</taxon>
        <taxon>Kineosporiales</taxon>
        <taxon>Kineosporiaceae</taxon>
        <taxon>Kineococcus</taxon>
    </lineage>
</organism>
<evidence type="ECO:0000256" key="3">
    <source>
        <dbReference type="ARBA" id="ARBA00022630"/>
    </source>
</evidence>
<dbReference type="InterPro" id="IPR023753">
    <property type="entry name" value="FAD/NAD-binding_dom"/>
</dbReference>
<keyword evidence="4" id="KW-0274">FAD</keyword>
<gene>
    <name evidence="9" type="ORF">ACFFVI_00535</name>
</gene>
<dbReference type="PRINTS" id="PR00411">
    <property type="entry name" value="PNDRDTASEI"/>
</dbReference>
<keyword evidence="7" id="KW-0503">Monooxygenase</keyword>
<evidence type="ECO:0000256" key="1">
    <source>
        <dbReference type="ARBA" id="ARBA00001974"/>
    </source>
</evidence>
<accession>A0ABV5LMW5</accession>
<keyword evidence="10" id="KW-1185">Reference proteome</keyword>
<evidence type="ECO:0000313" key="9">
    <source>
        <dbReference type="EMBL" id="MFB9375444.1"/>
    </source>
</evidence>
<proteinExistence type="inferred from homology"/>
<dbReference type="InterPro" id="IPR050775">
    <property type="entry name" value="FAD-binding_Monooxygenases"/>
</dbReference>
<evidence type="ECO:0000256" key="2">
    <source>
        <dbReference type="ARBA" id="ARBA00010139"/>
    </source>
</evidence>
<name>A0ABV5LMW5_9ACTN</name>
<evidence type="ECO:0000256" key="4">
    <source>
        <dbReference type="ARBA" id="ARBA00022827"/>
    </source>
</evidence>
<evidence type="ECO:0000313" key="10">
    <source>
        <dbReference type="Proteomes" id="UP001589748"/>
    </source>
</evidence>
<protein>
    <submittedName>
        <fullName evidence="9">FAD-dependent oxidoreductase</fullName>
    </submittedName>
</protein>
<dbReference type="Proteomes" id="UP001589748">
    <property type="component" value="Unassembled WGS sequence"/>
</dbReference>
<evidence type="ECO:0000256" key="6">
    <source>
        <dbReference type="ARBA" id="ARBA00023002"/>
    </source>
</evidence>
<dbReference type="RefSeq" id="WP_380136310.1">
    <property type="nucleotide sequence ID" value="NZ_JBHLUI010000006.1"/>
</dbReference>
<comment type="cofactor">
    <cofactor evidence="1">
        <name>FAD</name>
        <dbReference type="ChEBI" id="CHEBI:57692"/>
    </cofactor>
</comment>
<keyword evidence="6" id="KW-0560">Oxidoreductase</keyword>
<comment type="similarity">
    <text evidence="2">Belongs to the FAD-binding monooxygenase family.</text>
</comment>
<dbReference type="PRINTS" id="PR00368">
    <property type="entry name" value="FADPNR"/>
</dbReference>
<dbReference type="SUPFAM" id="SSF51905">
    <property type="entry name" value="FAD/NAD(P)-binding domain"/>
    <property type="match status" value="1"/>
</dbReference>
<dbReference type="Gene3D" id="3.50.50.60">
    <property type="entry name" value="FAD/NAD(P)-binding domain"/>
    <property type="match status" value="1"/>
</dbReference>